<dbReference type="AlphaFoldDB" id="A0A4R5EYB7"/>
<proteinExistence type="predicted"/>
<dbReference type="Proteomes" id="UP000294662">
    <property type="component" value="Unassembled WGS sequence"/>
</dbReference>
<keyword evidence="2" id="KW-1185">Reference proteome</keyword>
<dbReference type="OrthoDB" id="9858956at2"/>
<protein>
    <submittedName>
        <fullName evidence="1">Uncharacterized protein</fullName>
    </submittedName>
</protein>
<accession>A0A4R5EYB7</accession>
<dbReference type="RefSeq" id="WP_132827267.1">
    <property type="nucleotide sequence ID" value="NZ_SMFP01000002.1"/>
</dbReference>
<reference evidence="1 2" key="1">
    <citation type="submission" date="2019-03" db="EMBL/GenBank/DDBJ databases">
        <authorList>
            <person name="Zhang S."/>
        </authorList>
    </citation>
    <scope>NUCLEOTIDE SEQUENCE [LARGE SCALE GENOMIC DNA]</scope>
    <source>
        <strain evidence="1 2">S4J41</strain>
    </source>
</reference>
<name>A0A4R5EYB7_9RHOB</name>
<dbReference type="EMBL" id="SMFP01000002">
    <property type="protein sequence ID" value="TDE40011.1"/>
    <property type="molecule type" value="Genomic_DNA"/>
</dbReference>
<evidence type="ECO:0000313" key="2">
    <source>
        <dbReference type="Proteomes" id="UP000294662"/>
    </source>
</evidence>
<organism evidence="1 2">
    <name type="scientific">Antarcticimicrobium sediminis</name>
    <dbReference type="NCBI Taxonomy" id="2546227"/>
    <lineage>
        <taxon>Bacteria</taxon>
        <taxon>Pseudomonadati</taxon>
        <taxon>Pseudomonadota</taxon>
        <taxon>Alphaproteobacteria</taxon>
        <taxon>Rhodobacterales</taxon>
        <taxon>Paracoccaceae</taxon>
        <taxon>Antarcticimicrobium</taxon>
    </lineage>
</organism>
<sequence>MSGERSEAFYTCEVVSKCFADDATRQGFMAAYGQSPDAAQAYLKKLGMPDDMASKVVGLQGNDLNLFIGQNVCDYLW</sequence>
<comment type="caution">
    <text evidence="1">The sequence shown here is derived from an EMBL/GenBank/DDBJ whole genome shotgun (WGS) entry which is preliminary data.</text>
</comment>
<evidence type="ECO:0000313" key="1">
    <source>
        <dbReference type="EMBL" id="TDE40011.1"/>
    </source>
</evidence>
<gene>
    <name evidence="1" type="ORF">E1B25_03360</name>
</gene>